<name>A0ACB9TBZ1_HOLOL</name>
<evidence type="ECO:0000313" key="2">
    <source>
        <dbReference type="Proteomes" id="UP001056778"/>
    </source>
</evidence>
<proteinExistence type="predicted"/>
<sequence length="530" mass="59981">MEGVDVVDTALMIKSDGPKRVPSIEALNSEMPGKGYQKDRGKRALRIFLNRLRLRKCASADITEPDPTYKVAYLGNVVTGWAKGEGCVEKPLATLWRNYTQSSRPDVRMQLTVSGGGLKATTKDHGLTEYWANRLTFCAAPPHFPRLFCWVYRHEGRRLRHELRCHAVLCSSSHIARQIEIKLKNSLALALAEFKRDKISRQNARLSLVNSVYENPTIPRRKILLSTGGQNYRPPLERSKSAPKLTIIEENLEENEEIFEGRPRNNPRRILRHYDSTSALLDKNKLFKSKLDSCKLAESCDSLEKEKKNSFLTADERSEMILQELIEDSLRNDLIESCNVNGWLRGLSETPDLIPQVDSDESSLSSGCESASTVTSDLDQQTFSTILEEESPEEDDIEPEETIRKTELDFKVGGSVLNRVKSLDRLGNQDMRRYCGLRSTALSTNILQNDEVSLVPVGESQTDFSSLKVFKKRLQNEQNQDREPRYLSNNNNDEDCEDNYDEENGSACSDESGYDEVIDCSNSITNIVLV</sequence>
<reference evidence="1" key="1">
    <citation type="submission" date="2022-04" db="EMBL/GenBank/DDBJ databases">
        <title>Chromosome-scale genome assembly of Holotrichia oblita Faldermann.</title>
        <authorList>
            <person name="Rongchong L."/>
        </authorList>
    </citation>
    <scope>NUCLEOTIDE SEQUENCE</scope>
    <source>
        <strain evidence="1">81SQS9</strain>
    </source>
</reference>
<comment type="caution">
    <text evidence="1">The sequence shown here is derived from an EMBL/GenBank/DDBJ whole genome shotgun (WGS) entry which is preliminary data.</text>
</comment>
<gene>
    <name evidence="1" type="ORF">MML48_3g00018569</name>
</gene>
<organism evidence="1 2">
    <name type="scientific">Holotrichia oblita</name>
    <name type="common">Chafer beetle</name>
    <dbReference type="NCBI Taxonomy" id="644536"/>
    <lineage>
        <taxon>Eukaryota</taxon>
        <taxon>Metazoa</taxon>
        <taxon>Ecdysozoa</taxon>
        <taxon>Arthropoda</taxon>
        <taxon>Hexapoda</taxon>
        <taxon>Insecta</taxon>
        <taxon>Pterygota</taxon>
        <taxon>Neoptera</taxon>
        <taxon>Endopterygota</taxon>
        <taxon>Coleoptera</taxon>
        <taxon>Polyphaga</taxon>
        <taxon>Scarabaeiformia</taxon>
        <taxon>Scarabaeidae</taxon>
        <taxon>Melolonthinae</taxon>
        <taxon>Holotrichia</taxon>
    </lineage>
</organism>
<accession>A0ACB9TBZ1</accession>
<protein>
    <submittedName>
        <fullName evidence="1">Phosphotyrosine interaction domain-containing family member</fullName>
    </submittedName>
</protein>
<dbReference type="Proteomes" id="UP001056778">
    <property type="component" value="Chromosome 3"/>
</dbReference>
<dbReference type="EMBL" id="CM043017">
    <property type="protein sequence ID" value="KAI4464289.1"/>
    <property type="molecule type" value="Genomic_DNA"/>
</dbReference>
<evidence type="ECO:0000313" key="1">
    <source>
        <dbReference type="EMBL" id="KAI4464289.1"/>
    </source>
</evidence>
<keyword evidence="2" id="KW-1185">Reference proteome</keyword>